<keyword evidence="6" id="KW-1185">Reference proteome</keyword>
<evidence type="ECO:0000256" key="1">
    <source>
        <dbReference type="ARBA" id="ARBA00007637"/>
    </source>
</evidence>
<accession>A0A7X0S0D5</accession>
<evidence type="ECO:0000259" key="4">
    <source>
        <dbReference type="Pfam" id="PF01370"/>
    </source>
</evidence>
<evidence type="ECO:0000256" key="3">
    <source>
        <dbReference type="ARBA" id="ARBA00023027"/>
    </source>
</evidence>
<dbReference type="PANTHER" id="PTHR43103">
    <property type="entry name" value="NUCLEOSIDE-DIPHOSPHATE-SUGAR EPIMERASE"/>
    <property type="match status" value="1"/>
</dbReference>
<proteinExistence type="inferred from homology"/>
<keyword evidence="3" id="KW-0520">NAD</keyword>
<dbReference type="Proteomes" id="UP000547209">
    <property type="component" value="Unassembled WGS sequence"/>
</dbReference>
<dbReference type="GO" id="GO:0016491">
    <property type="term" value="F:oxidoreductase activity"/>
    <property type="evidence" value="ECO:0007669"/>
    <property type="project" value="UniProtKB-KW"/>
</dbReference>
<dbReference type="InterPro" id="IPR001509">
    <property type="entry name" value="Epimerase_deHydtase"/>
</dbReference>
<comment type="similarity">
    <text evidence="1">Belongs to the NAD(P)-dependent epimerase/dehydratase family.</text>
</comment>
<dbReference type="AlphaFoldDB" id="A0A7X0S0D5"/>
<sequence>MKTIAVTGGSGKLGRQVVAALLDRQYQVVSLDQRRADLPCRQLQVDLSDFGQVAGALQDADAVVHLAAIPSPNGFPYAAIFANNALSTYHILEAASQLGIRKVVSGSSESSYGFAWSPAPLSPDYFPIDEEHPQRPAECYGLSKVVNELTGEMFHRRTGMQVVSMRYSTIMTQQEFARMDAVNPNRYEKSMWSYIDIRDAARATVAALEAEGLGAVSLNVTSDDTLSELDTEDLLRICYPDVQARKTRLTGRTAVVSNRLAKEKLGWQPLYSWKGN</sequence>
<dbReference type="InterPro" id="IPR036291">
    <property type="entry name" value="NAD(P)-bd_dom_sf"/>
</dbReference>
<dbReference type="SUPFAM" id="SSF51735">
    <property type="entry name" value="NAD(P)-binding Rossmann-fold domains"/>
    <property type="match status" value="1"/>
</dbReference>
<dbReference type="EMBL" id="JACJVP010000087">
    <property type="protein sequence ID" value="MBB6675630.1"/>
    <property type="molecule type" value="Genomic_DNA"/>
</dbReference>
<dbReference type="Pfam" id="PF01370">
    <property type="entry name" value="Epimerase"/>
    <property type="match status" value="1"/>
</dbReference>
<dbReference type="PANTHER" id="PTHR43103:SF5">
    <property type="entry name" value="4-EPIMERASE, PUTATIVE (AFU_ORTHOLOGUE AFUA_7G00360)-RELATED"/>
    <property type="match status" value="1"/>
</dbReference>
<protein>
    <submittedName>
        <fullName evidence="5">NAD(P)-dependent oxidoreductase</fullName>
    </submittedName>
</protein>
<reference evidence="5 6" key="1">
    <citation type="submission" date="2020-08" db="EMBL/GenBank/DDBJ databases">
        <title>Cohnella phylogeny.</title>
        <authorList>
            <person name="Dunlap C."/>
        </authorList>
    </citation>
    <scope>NUCLEOTIDE SEQUENCE [LARGE SCALE GENOMIC DNA]</scope>
    <source>
        <strain evidence="5 6">DSM 28246</strain>
    </source>
</reference>
<evidence type="ECO:0000256" key="2">
    <source>
        <dbReference type="ARBA" id="ARBA00023002"/>
    </source>
</evidence>
<evidence type="ECO:0000313" key="5">
    <source>
        <dbReference type="EMBL" id="MBB6675630.1"/>
    </source>
</evidence>
<dbReference type="RefSeq" id="WP_185673471.1">
    <property type="nucleotide sequence ID" value="NZ_JACJVP010000087.1"/>
</dbReference>
<keyword evidence="2" id="KW-0560">Oxidoreductase</keyword>
<dbReference type="Gene3D" id="3.40.50.720">
    <property type="entry name" value="NAD(P)-binding Rossmann-like Domain"/>
    <property type="match status" value="1"/>
</dbReference>
<name>A0A7X0S0D5_9BACL</name>
<gene>
    <name evidence="5" type="ORF">H7C19_33710</name>
</gene>
<evidence type="ECO:0000313" key="6">
    <source>
        <dbReference type="Proteomes" id="UP000547209"/>
    </source>
</evidence>
<organism evidence="5 6">
    <name type="scientific">Cohnella nanjingensis</name>
    <dbReference type="NCBI Taxonomy" id="1387779"/>
    <lineage>
        <taxon>Bacteria</taxon>
        <taxon>Bacillati</taxon>
        <taxon>Bacillota</taxon>
        <taxon>Bacilli</taxon>
        <taxon>Bacillales</taxon>
        <taxon>Paenibacillaceae</taxon>
        <taxon>Cohnella</taxon>
    </lineage>
</organism>
<comment type="caution">
    <text evidence="5">The sequence shown here is derived from an EMBL/GenBank/DDBJ whole genome shotgun (WGS) entry which is preliminary data.</text>
</comment>
<feature type="domain" description="NAD-dependent epimerase/dehydratase" evidence="4">
    <location>
        <begin position="4"/>
        <end position="210"/>
    </location>
</feature>